<name>A0ABQ5JMM5_9LACO</name>
<dbReference type="PIRSF" id="PIRSF006078">
    <property type="entry name" value="GlxK"/>
    <property type="match status" value="1"/>
</dbReference>
<evidence type="ECO:0000313" key="5">
    <source>
        <dbReference type="EMBL" id="GKT05235.1"/>
    </source>
</evidence>
<gene>
    <name evidence="5" type="ORF">JCM31185_05240</name>
</gene>
<dbReference type="InterPro" id="IPR004381">
    <property type="entry name" value="Glycerate_kinase"/>
</dbReference>
<dbReference type="PANTHER" id="PTHR21599">
    <property type="entry name" value="GLYCERATE KINASE"/>
    <property type="match status" value="1"/>
</dbReference>
<dbReference type="Gene3D" id="3.40.50.10350">
    <property type="entry name" value="Glycerate kinase, domain 1"/>
    <property type="match status" value="1"/>
</dbReference>
<organism evidence="5 6">
    <name type="scientific">Furfurilactobacillus curtus</name>
    <dbReference type="NCBI Taxonomy" id="1746200"/>
    <lineage>
        <taxon>Bacteria</taxon>
        <taxon>Bacillati</taxon>
        <taxon>Bacillota</taxon>
        <taxon>Bacilli</taxon>
        <taxon>Lactobacillales</taxon>
        <taxon>Lactobacillaceae</taxon>
        <taxon>Furfurilactobacillus</taxon>
    </lineage>
</organism>
<keyword evidence="2 4" id="KW-0808">Transferase</keyword>
<comment type="caution">
    <text evidence="5">The sequence shown here is derived from an EMBL/GenBank/DDBJ whole genome shotgun (WGS) entry which is preliminary data.</text>
</comment>
<evidence type="ECO:0000256" key="4">
    <source>
        <dbReference type="PIRNR" id="PIRNR006078"/>
    </source>
</evidence>
<protein>
    <submittedName>
        <fullName evidence="5">Glycerate kinase</fullName>
    </submittedName>
</protein>
<comment type="similarity">
    <text evidence="1 4">Belongs to the glycerate kinase type-1 family.</text>
</comment>
<dbReference type="Gene3D" id="3.90.1510.10">
    <property type="entry name" value="Glycerate kinase, domain 2"/>
    <property type="match status" value="1"/>
</dbReference>
<dbReference type="InterPro" id="IPR036129">
    <property type="entry name" value="Glycerate_kinase_sf"/>
</dbReference>
<keyword evidence="3 4" id="KW-0418">Kinase</keyword>
<accession>A0ABQ5JMM5</accession>
<evidence type="ECO:0000256" key="2">
    <source>
        <dbReference type="ARBA" id="ARBA00022679"/>
    </source>
</evidence>
<dbReference type="InterPro" id="IPR018197">
    <property type="entry name" value="Glycerate_kinase_RE-like"/>
</dbReference>
<dbReference type="GO" id="GO:0016301">
    <property type="term" value="F:kinase activity"/>
    <property type="evidence" value="ECO:0007669"/>
    <property type="project" value="UniProtKB-KW"/>
</dbReference>
<dbReference type="SUPFAM" id="SSF110738">
    <property type="entry name" value="Glycerate kinase I"/>
    <property type="match status" value="1"/>
</dbReference>
<dbReference type="Pfam" id="PF02595">
    <property type="entry name" value="Gly_kinase"/>
    <property type="match status" value="1"/>
</dbReference>
<proteinExistence type="inferred from homology"/>
<dbReference type="PANTHER" id="PTHR21599:SF0">
    <property type="entry name" value="GLYCERATE KINASE"/>
    <property type="match status" value="1"/>
</dbReference>
<reference evidence="5 6" key="1">
    <citation type="submission" date="2022-03" db="EMBL/GenBank/DDBJ databases">
        <title>Draft genome sequence of Furfurilactobacillus curtus JCM 31185.</title>
        <authorList>
            <person name="Suzuki S."/>
            <person name="Endo A."/>
            <person name="Kajikawa A."/>
        </authorList>
    </citation>
    <scope>NUCLEOTIDE SEQUENCE [LARGE SCALE GENOMIC DNA]</scope>
    <source>
        <strain evidence="5 6">JCM 31185</strain>
    </source>
</reference>
<evidence type="ECO:0000256" key="1">
    <source>
        <dbReference type="ARBA" id="ARBA00006284"/>
    </source>
</evidence>
<dbReference type="NCBIfam" id="TIGR00045">
    <property type="entry name" value="glycerate kinase"/>
    <property type="match status" value="1"/>
</dbReference>
<dbReference type="EMBL" id="BQXO01000001">
    <property type="protein sequence ID" value="GKT05235.1"/>
    <property type="molecule type" value="Genomic_DNA"/>
</dbReference>
<dbReference type="Proteomes" id="UP001628078">
    <property type="component" value="Unassembled WGS sequence"/>
</dbReference>
<evidence type="ECO:0000256" key="3">
    <source>
        <dbReference type="ARBA" id="ARBA00022777"/>
    </source>
</evidence>
<dbReference type="RefSeq" id="WP_407882579.1">
    <property type="nucleotide sequence ID" value="NZ_BQXO01000001.1"/>
</dbReference>
<dbReference type="InterPro" id="IPR018193">
    <property type="entry name" value="Glyc_kinase_flavodox-like_fold"/>
</dbReference>
<keyword evidence="6" id="KW-1185">Reference proteome</keyword>
<evidence type="ECO:0000313" key="6">
    <source>
        <dbReference type="Proteomes" id="UP001628078"/>
    </source>
</evidence>
<sequence>MKIVIAPDSFKGSATAQQAADAIEVGVKRVFPEVEIEKVPMADGGEGTVQSLVDATGGKFRDVTVLGPLGQETTARYGLLGDSKTAVIEMAAASGIQFVDEHTKNPLITTTYGTGQLMLDALHHGSQQLILGIGGSATTDGGAGMAEALGVKFLDINNHPIPRGGGGLSELDHIDLSGIDPLVAKAQIRIASDVTNPLTGKIGSAAIFGPQKGATPDMISILDANLKHYAKVIQRDVGRNIDQTPGSGAAGGLGAGLLAFTNANLERGVEIVLEMTHLKQRVTGADIVFTGEGGIDFQTQYGKTPMGTAQAVKEIDSNITVVALAGNVGEGIDQLYDLGIDAVFGILPGVEALPVAIEQVRENLARTAENVMRLWGRKR</sequence>